<feature type="domain" description="Major facilitator superfamily (MFS) profile" evidence="5">
    <location>
        <begin position="63"/>
        <end position="451"/>
    </location>
</feature>
<feature type="transmembrane region" description="Helical" evidence="4">
    <location>
        <begin position="104"/>
        <end position="123"/>
    </location>
</feature>
<feature type="transmembrane region" description="Helical" evidence="4">
    <location>
        <begin position="194"/>
        <end position="213"/>
    </location>
</feature>
<comment type="caution">
    <text evidence="6">The sequence shown here is derived from an EMBL/GenBank/DDBJ whole genome shotgun (WGS) entry which is preliminary data.</text>
</comment>
<evidence type="ECO:0000259" key="5">
    <source>
        <dbReference type="PROSITE" id="PS50850"/>
    </source>
</evidence>
<evidence type="ECO:0000256" key="1">
    <source>
        <dbReference type="ARBA" id="ARBA00004141"/>
    </source>
</evidence>
<dbReference type="InterPro" id="IPR011701">
    <property type="entry name" value="MFS"/>
</dbReference>
<dbReference type="PANTHER" id="PTHR11360:SF284">
    <property type="entry name" value="EG:103B4.3 PROTEIN-RELATED"/>
    <property type="match status" value="1"/>
</dbReference>
<dbReference type="Proteomes" id="UP000287166">
    <property type="component" value="Unassembled WGS sequence"/>
</dbReference>
<name>A0A401GXE0_9APHY</name>
<accession>A0A401GXE0</accession>
<keyword evidence="4" id="KW-1133">Transmembrane helix</keyword>
<feature type="compositionally biased region" description="Polar residues" evidence="3">
    <location>
        <begin position="1"/>
        <end position="14"/>
    </location>
</feature>
<dbReference type="InterPro" id="IPR050327">
    <property type="entry name" value="Proton-linked_MCT"/>
</dbReference>
<evidence type="ECO:0000313" key="6">
    <source>
        <dbReference type="EMBL" id="GBE86898.1"/>
    </source>
</evidence>
<dbReference type="PANTHER" id="PTHR11360">
    <property type="entry name" value="MONOCARBOXYLATE TRANSPORTER"/>
    <property type="match status" value="1"/>
</dbReference>
<dbReference type="InterPro" id="IPR036259">
    <property type="entry name" value="MFS_trans_sf"/>
</dbReference>
<feature type="transmembrane region" description="Helical" evidence="4">
    <location>
        <begin position="263"/>
        <end position="284"/>
    </location>
</feature>
<dbReference type="RefSeq" id="XP_027617811.1">
    <property type="nucleotide sequence ID" value="XM_027762010.1"/>
</dbReference>
<feature type="transmembrane region" description="Helical" evidence="4">
    <location>
        <begin position="395"/>
        <end position="418"/>
    </location>
</feature>
<proteinExistence type="inferred from homology"/>
<feature type="transmembrane region" description="Helical" evidence="4">
    <location>
        <begin position="424"/>
        <end position="446"/>
    </location>
</feature>
<keyword evidence="4" id="KW-0812">Transmembrane</keyword>
<comment type="similarity">
    <text evidence="2">Belongs to the major facilitator superfamily. Monocarboxylate porter (TC 2.A.1.13) family.</text>
</comment>
<evidence type="ECO:0000256" key="2">
    <source>
        <dbReference type="ARBA" id="ARBA00006727"/>
    </source>
</evidence>
<dbReference type="Gene3D" id="1.20.1250.20">
    <property type="entry name" value="MFS general substrate transporter like domains"/>
    <property type="match status" value="1"/>
</dbReference>
<dbReference type="InterPro" id="IPR020846">
    <property type="entry name" value="MFS_dom"/>
</dbReference>
<feature type="transmembrane region" description="Helical" evidence="4">
    <location>
        <begin position="65"/>
        <end position="84"/>
    </location>
</feature>
<feature type="region of interest" description="Disordered" evidence="3">
    <location>
        <begin position="1"/>
        <end position="52"/>
    </location>
</feature>
<feature type="transmembrane region" description="Helical" evidence="4">
    <location>
        <begin position="336"/>
        <end position="355"/>
    </location>
</feature>
<keyword evidence="7" id="KW-1185">Reference proteome</keyword>
<protein>
    <submittedName>
        <fullName evidence="6">Aspyridones efflux protein</fullName>
    </submittedName>
</protein>
<evidence type="ECO:0000256" key="4">
    <source>
        <dbReference type="SAM" id="Phobius"/>
    </source>
</evidence>
<dbReference type="SUPFAM" id="SSF103473">
    <property type="entry name" value="MFS general substrate transporter"/>
    <property type="match status" value="1"/>
</dbReference>
<dbReference type="GO" id="GO:0016020">
    <property type="term" value="C:membrane"/>
    <property type="evidence" value="ECO:0007669"/>
    <property type="project" value="UniProtKB-SubCell"/>
</dbReference>
<dbReference type="InParanoid" id="A0A401GXE0"/>
<dbReference type="OrthoDB" id="2213137at2759"/>
<dbReference type="AlphaFoldDB" id="A0A401GXE0"/>
<keyword evidence="4" id="KW-0472">Membrane</keyword>
<feature type="transmembrane region" description="Helical" evidence="4">
    <location>
        <begin position="166"/>
        <end position="187"/>
    </location>
</feature>
<dbReference type="Pfam" id="PF07690">
    <property type="entry name" value="MFS_1"/>
    <property type="match status" value="1"/>
</dbReference>
<gene>
    <name evidence="6" type="ORF">SCP_1001420</name>
</gene>
<feature type="transmembrane region" description="Helical" evidence="4">
    <location>
        <begin position="135"/>
        <end position="160"/>
    </location>
</feature>
<evidence type="ECO:0000256" key="3">
    <source>
        <dbReference type="SAM" id="MobiDB-lite"/>
    </source>
</evidence>
<dbReference type="GeneID" id="38783815"/>
<sequence length="458" mass="49337">MDASSSEKPQSVYSQAERAVVPSSTSSAKEKADLDTPVIDSSSPVADDDVPADPFDSYPEGGRGWIVVLGCVIFSASTVGWALAWGIVQTYYVEHLFPHTSESVLSTLGSMSGMIMTLTSVITGKLGDRYGYKPFLAAGALCWTVSMLCSAFCTKVWQFFLTQGVLQGIACSLVFPLIVALPAQWFYKYRALTTGIVVAGSSLGGAVASMLMYGMLESLGLRRTFAIYSAIDAVSMTAAFFMIQERRRPQSKRPDIIWFDRTFFMDPVFWSLGLCFLFTTFGYLSPIFYLPTYTSEKIPSASLLLSSLPVTALNLSAAAGRTLIGFVADRTGPVNALFVAIFMSGITQILIWNFVTTYAGIMIFAILYGFFCGCFISLTPAVGAQLYGSGRLAGLSGLLLFFNLPGNSAGAPLGGAILSATNGSWRAVASWSGAMQIAGAMILLYARFKRQPKLFSVY</sequence>
<organism evidence="6 7">
    <name type="scientific">Sparassis crispa</name>
    <dbReference type="NCBI Taxonomy" id="139825"/>
    <lineage>
        <taxon>Eukaryota</taxon>
        <taxon>Fungi</taxon>
        <taxon>Dikarya</taxon>
        <taxon>Basidiomycota</taxon>
        <taxon>Agaricomycotina</taxon>
        <taxon>Agaricomycetes</taxon>
        <taxon>Polyporales</taxon>
        <taxon>Sparassidaceae</taxon>
        <taxon>Sparassis</taxon>
    </lineage>
</organism>
<comment type="subcellular location">
    <subcellularLocation>
        <location evidence="1">Membrane</location>
        <topology evidence="1">Multi-pass membrane protein</topology>
    </subcellularLocation>
</comment>
<feature type="transmembrane region" description="Helical" evidence="4">
    <location>
        <begin position="304"/>
        <end position="324"/>
    </location>
</feature>
<dbReference type="GO" id="GO:0022857">
    <property type="term" value="F:transmembrane transporter activity"/>
    <property type="evidence" value="ECO:0007669"/>
    <property type="project" value="InterPro"/>
</dbReference>
<dbReference type="EMBL" id="BFAD01000010">
    <property type="protein sequence ID" value="GBE86898.1"/>
    <property type="molecule type" value="Genomic_DNA"/>
</dbReference>
<evidence type="ECO:0000313" key="7">
    <source>
        <dbReference type="Proteomes" id="UP000287166"/>
    </source>
</evidence>
<dbReference type="PROSITE" id="PS50850">
    <property type="entry name" value="MFS"/>
    <property type="match status" value="1"/>
</dbReference>
<feature type="transmembrane region" description="Helical" evidence="4">
    <location>
        <begin position="361"/>
        <end position="383"/>
    </location>
</feature>
<feature type="transmembrane region" description="Helical" evidence="4">
    <location>
        <begin position="225"/>
        <end position="243"/>
    </location>
</feature>
<reference evidence="6 7" key="1">
    <citation type="journal article" date="2018" name="Sci. Rep.">
        <title>Genome sequence of the cauliflower mushroom Sparassis crispa (Hanabiratake) and its association with beneficial usage.</title>
        <authorList>
            <person name="Kiyama R."/>
            <person name="Furutani Y."/>
            <person name="Kawaguchi K."/>
            <person name="Nakanishi T."/>
        </authorList>
    </citation>
    <scope>NUCLEOTIDE SEQUENCE [LARGE SCALE GENOMIC DNA]</scope>
</reference>